<reference evidence="3" key="1">
    <citation type="journal article" date="2019" name="Int. J. Syst. Evol. Microbiol.">
        <title>The Global Catalogue of Microorganisms (GCM) 10K type strain sequencing project: providing services to taxonomists for standard genome sequencing and annotation.</title>
        <authorList>
            <consortium name="The Broad Institute Genomics Platform"/>
            <consortium name="The Broad Institute Genome Sequencing Center for Infectious Disease"/>
            <person name="Wu L."/>
            <person name="Ma J."/>
        </authorList>
    </citation>
    <scope>NUCLEOTIDE SEQUENCE [LARGE SCALE GENOMIC DNA]</scope>
    <source>
        <strain evidence="3">CGMCC 4.1469</strain>
    </source>
</reference>
<proteinExistence type="predicted"/>
<feature type="chain" id="PRO_5046321187" evidence="1">
    <location>
        <begin position="21"/>
        <end position="240"/>
    </location>
</feature>
<dbReference type="Proteomes" id="UP001596052">
    <property type="component" value="Unassembled WGS sequence"/>
</dbReference>
<keyword evidence="3" id="KW-1185">Reference proteome</keyword>
<feature type="signal peptide" evidence="1">
    <location>
        <begin position="1"/>
        <end position="20"/>
    </location>
</feature>
<evidence type="ECO:0000256" key="1">
    <source>
        <dbReference type="SAM" id="SignalP"/>
    </source>
</evidence>
<name>A0ABW0KS35_9BACT</name>
<evidence type="ECO:0000313" key="3">
    <source>
        <dbReference type="Proteomes" id="UP001596052"/>
    </source>
</evidence>
<comment type="caution">
    <text evidence="2">The sequence shown here is derived from an EMBL/GenBank/DDBJ whole genome shotgun (WGS) entry which is preliminary data.</text>
</comment>
<keyword evidence="1" id="KW-0732">Signal</keyword>
<protein>
    <submittedName>
        <fullName evidence="2">Uncharacterized protein</fullName>
    </submittedName>
</protein>
<evidence type="ECO:0000313" key="2">
    <source>
        <dbReference type="EMBL" id="MFC5456055.1"/>
    </source>
</evidence>
<dbReference type="EMBL" id="JBHSMQ010000005">
    <property type="protein sequence ID" value="MFC5456055.1"/>
    <property type="molecule type" value="Genomic_DNA"/>
</dbReference>
<dbReference type="RefSeq" id="WP_377167924.1">
    <property type="nucleotide sequence ID" value="NZ_JBHSMQ010000005.1"/>
</dbReference>
<sequence>MKTYLFASLSLLLASTLSLSAREFTDLQGRKLDAEIISAAGGQVTLKRADGRVFAVAVTMFTTDDQKFITEWADNNTKYNFEVTYTKKKLNETRTKRGPVTYEDETWIYKINIRNRQPTSVGDLRVDYWCFRREDGGKGKGSARIETSGSSKIASLAGAGTATVDTSEIVLHKQELAGGYYFINGDDAIQSDGMGGFALRIFDRKGREVYKWATKEDLLVAAVGTPQARGSNAESRSGSK</sequence>
<gene>
    <name evidence="2" type="ORF">ACFQDI_14420</name>
</gene>
<organism evidence="2 3">
    <name type="scientific">Prosthecobacter fluviatilis</name>
    <dbReference type="NCBI Taxonomy" id="445931"/>
    <lineage>
        <taxon>Bacteria</taxon>
        <taxon>Pseudomonadati</taxon>
        <taxon>Verrucomicrobiota</taxon>
        <taxon>Verrucomicrobiia</taxon>
        <taxon>Verrucomicrobiales</taxon>
        <taxon>Verrucomicrobiaceae</taxon>
        <taxon>Prosthecobacter</taxon>
    </lineage>
</organism>
<dbReference type="Gene3D" id="2.30.30.700">
    <property type="entry name" value="SLA1 homology domain 1"/>
    <property type="match status" value="1"/>
</dbReference>
<accession>A0ABW0KS35</accession>